<organism evidence="2 3">
    <name type="scientific">Pedobacter ginsengisoli</name>
    <dbReference type="NCBI Taxonomy" id="363852"/>
    <lineage>
        <taxon>Bacteria</taxon>
        <taxon>Pseudomonadati</taxon>
        <taxon>Bacteroidota</taxon>
        <taxon>Sphingobacteriia</taxon>
        <taxon>Sphingobacteriales</taxon>
        <taxon>Sphingobacteriaceae</taxon>
        <taxon>Pedobacter</taxon>
    </lineage>
</organism>
<evidence type="ECO:0000313" key="3">
    <source>
        <dbReference type="Proteomes" id="UP000223749"/>
    </source>
</evidence>
<sequence>MKHLETGRNILKQFCMSSNIRLNRFCEECNALFVAKTTVTRFCSRSCNGKNLKNKIKRLKIENSNQETKKTREQPKNELNGMAYLSIQDTCTLLNISRTTLWRLLNQEVIKAYKLGGRKIIKREEIDKLFVNL</sequence>
<dbReference type="GO" id="GO:0003677">
    <property type="term" value="F:DNA binding"/>
    <property type="evidence" value="ECO:0007669"/>
    <property type="project" value="UniProtKB-KW"/>
</dbReference>
<accession>A0A2D1U3P3</accession>
<gene>
    <name evidence="2" type="ORF">CPT03_06945</name>
</gene>
<dbReference type="InterPro" id="IPR010093">
    <property type="entry name" value="SinI_DNA-bd"/>
</dbReference>
<dbReference type="AlphaFoldDB" id="A0A2D1U3P3"/>
<evidence type="ECO:0000259" key="1">
    <source>
        <dbReference type="Pfam" id="PF12728"/>
    </source>
</evidence>
<feature type="domain" description="Helix-turn-helix" evidence="1">
    <location>
        <begin position="84"/>
        <end position="129"/>
    </location>
</feature>
<dbReference type="Pfam" id="PF12728">
    <property type="entry name" value="HTH_17"/>
    <property type="match status" value="1"/>
</dbReference>
<dbReference type="EMBL" id="CP024091">
    <property type="protein sequence ID" value="ATP56223.1"/>
    <property type="molecule type" value="Genomic_DNA"/>
</dbReference>
<dbReference type="Proteomes" id="UP000223749">
    <property type="component" value="Chromosome"/>
</dbReference>
<name>A0A2D1U3P3_9SPHI</name>
<reference evidence="2 3" key="1">
    <citation type="submission" date="2017-10" db="EMBL/GenBank/DDBJ databases">
        <title>Whole genome of Pedobacter ginsengisoli T01R-27 isolated from tomato rhizosphere.</title>
        <authorList>
            <person name="Weon H.-Y."/>
            <person name="Lee S.A."/>
            <person name="Sang M.K."/>
            <person name="Song J."/>
        </authorList>
    </citation>
    <scope>NUCLEOTIDE SEQUENCE [LARGE SCALE GENOMIC DNA]</scope>
    <source>
        <strain evidence="2 3">T01R-27</strain>
    </source>
</reference>
<dbReference type="NCBIfam" id="TIGR01764">
    <property type="entry name" value="excise"/>
    <property type="match status" value="1"/>
</dbReference>
<proteinExistence type="predicted"/>
<keyword evidence="2" id="KW-0238">DNA-binding</keyword>
<keyword evidence="3" id="KW-1185">Reference proteome</keyword>
<dbReference type="InterPro" id="IPR041657">
    <property type="entry name" value="HTH_17"/>
</dbReference>
<protein>
    <submittedName>
        <fullName evidence="2">DNA-binding protein</fullName>
    </submittedName>
</protein>
<dbReference type="KEGG" id="pgs:CPT03_06945"/>
<evidence type="ECO:0000313" key="2">
    <source>
        <dbReference type="EMBL" id="ATP56223.1"/>
    </source>
</evidence>